<name>A0A2U1NKR1_ARTAN</name>
<reference evidence="1 2" key="1">
    <citation type="journal article" date="2018" name="Mol. Plant">
        <title>The genome of Artemisia annua provides insight into the evolution of Asteraceae family and artemisinin biosynthesis.</title>
        <authorList>
            <person name="Shen Q."/>
            <person name="Zhang L."/>
            <person name="Liao Z."/>
            <person name="Wang S."/>
            <person name="Yan T."/>
            <person name="Shi P."/>
            <person name="Liu M."/>
            <person name="Fu X."/>
            <person name="Pan Q."/>
            <person name="Wang Y."/>
            <person name="Lv Z."/>
            <person name="Lu X."/>
            <person name="Zhang F."/>
            <person name="Jiang W."/>
            <person name="Ma Y."/>
            <person name="Chen M."/>
            <person name="Hao X."/>
            <person name="Li L."/>
            <person name="Tang Y."/>
            <person name="Lv G."/>
            <person name="Zhou Y."/>
            <person name="Sun X."/>
            <person name="Brodelius P.E."/>
            <person name="Rose J.K.C."/>
            <person name="Tang K."/>
        </authorList>
    </citation>
    <scope>NUCLEOTIDE SEQUENCE [LARGE SCALE GENOMIC DNA]</scope>
    <source>
        <strain evidence="2">cv. Huhao1</strain>
        <tissue evidence="1">Leaf</tissue>
    </source>
</reference>
<dbReference type="EMBL" id="PKPP01002624">
    <property type="protein sequence ID" value="PWA74076.1"/>
    <property type="molecule type" value="Genomic_DNA"/>
</dbReference>
<evidence type="ECO:0000313" key="1">
    <source>
        <dbReference type="EMBL" id="PWA74076.1"/>
    </source>
</evidence>
<dbReference type="Proteomes" id="UP000245207">
    <property type="component" value="Unassembled WGS sequence"/>
</dbReference>
<keyword evidence="2" id="KW-1185">Reference proteome</keyword>
<dbReference type="OrthoDB" id="512920at2759"/>
<protein>
    <submittedName>
        <fullName evidence="1">Soluble starch synthase 1, chloroplastic/amyloplastic</fullName>
    </submittedName>
</protein>
<sequence>MLKSIAKPSDIDYVMIEDDSNESEEFISWILRFKIFLPCSRCSIIIKAPFIAIETYRKHKHSWARLINRGMERDYSWDNDSVNLEKLSNELSSTHLTPPQLIKMCKGIRLMKHISFHNGNGSSTTIQASLCYSFKLLGATNALC</sequence>
<proteinExistence type="predicted"/>
<organism evidence="1 2">
    <name type="scientific">Artemisia annua</name>
    <name type="common">Sweet wormwood</name>
    <dbReference type="NCBI Taxonomy" id="35608"/>
    <lineage>
        <taxon>Eukaryota</taxon>
        <taxon>Viridiplantae</taxon>
        <taxon>Streptophyta</taxon>
        <taxon>Embryophyta</taxon>
        <taxon>Tracheophyta</taxon>
        <taxon>Spermatophyta</taxon>
        <taxon>Magnoliopsida</taxon>
        <taxon>eudicotyledons</taxon>
        <taxon>Gunneridae</taxon>
        <taxon>Pentapetalae</taxon>
        <taxon>asterids</taxon>
        <taxon>campanulids</taxon>
        <taxon>Asterales</taxon>
        <taxon>Asteraceae</taxon>
        <taxon>Asteroideae</taxon>
        <taxon>Anthemideae</taxon>
        <taxon>Artemisiinae</taxon>
        <taxon>Artemisia</taxon>
    </lineage>
</organism>
<dbReference type="AlphaFoldDB" id="A0A2U1NKR1"/>
<accession>A0A2U1NKR1</accession>
<comment type="caution">
    <text evidence="1">The sequence shown here is derived from an EMBL/GenBank/DDBJ whole genome shotgun (WGS) entry which is preliminary data.</text>
</comment>
<gene>
    <name evidence="1" type="ORF">CTI12_AA254440</name>
</gene>
<evidence type="ECO:0000313" key="2">
    <source>
        <dbReference type="Proteomes" id="UP000245207"/>
    </source>
</evidence>